<protein>
    <submittedName>
        <fullName evidence="8">Effector-associated domain EAD1-containing protein</fullName>
    </submittedName>
</protein>
<evidence type="ECO:0000256" key="3">
    <source>
        <dbReference type="PROSITE-ProRule" id="PRU00221"/>
    </source>
</evidence>
<feature type="repeat" description="WD" evidence="3">
    <location>
        <begin position="570"/>
        <end position="611"/>
    </location>
</feature>
<dbReference type="InterPro" id="IPR027417">
    <property type="entry name" value="P-loop_NTPase"/>
</dbReference>
<keyword evidence="9" id="KW-1185">Reference proteome</keyword>
<dbReference type="Pfam" id="PF12770">
    <property type="entry name" value="CHAT"/>
    <property type="match status" value="1"/>
</dbReference>
<dbReference type="SMART" id="SM00320">
    <property type="entry name" value="WD40"/>
    <property type="match status" value="14"/>
</dbReference>
<organism evidence="8 9">
    <name type="scientific">Sorangium atrum</name>
    <dbReference type="NCBI Taxonomy" id="2995308"/>
    <lineage>
        <taxon>Bacteria</taxon>
        <taxon>Pseudomonadati</taxon>
        <taxon>Myxococcota</taxon>
        <taxon>Polyangia</taxon>
        <taxon>Polyangiales</taxon>
        <taxon>Polyangiaceae</taxon>
        <taxon>Sorangium</taxon>
    </lineage>
</organism>
<dbReference type="InterPro" id="IPR011047">
    <property type="entry name" value="Quinoprotein_ADH-like_sf"/>
</dbReference>
<feature type="domain" description="Effector-associated" evidence="7">
    <location>
        <begin position="6"/>
        <end position="91"/>
    </location>
</feature>
<keyword evidence="1 3" id="KW-0853">WD repeat</keyword>
<feature type="repeat" description="WD" evidence="3">
    <location>
        <begin position="989"/>
        <end position="1030"/>
    </location>
</feature>
<dbReference type="RefSeq" id="WP_272095070.1">
    <property type="nucleotide sequence ID" value="NZ_JAQNDK010000001.1"/>
</dbReference>
<dbReference type="Proteomes" id="UP001217485">
    <property type="component" value="Unassembled WGS sequence"/>
</dbReference>
<evidence type="ECO:0000256" key="1">
    <source>
        <dbReference type="ARBA" id="ARBA00022574"/>
    </source>
</evidence>
<feature type="repeat" description="WD" evidence="3">
    <location>
        <begin position="905"/>
        <end position="946"/>
    </location>
</feature>
<dbReference type="InterPro" id="IPR001680">
    <property type="entry name" value="WD40_rpt"/>
</dbReference>
<dbReference type="InterPro" id="IPR015943">
    <property type="entry name" value="WD40/YVTN_repeat-like_dom_sf"/>
</dbReference>
<reference evidence="8 9" key="1">
    <citation type="submission" date="2023-01" db="EMBL/GenBank/DDBJ databases">
        <title>Minimal conservation of predation-associated metabolite biosynthetic gene clusters underscores biosynthetic potential of Myxococcota including descriptions for ten novel species: Archangium lansinium sp. nov., Myxococcus landrumus sp. nov., Nannocystis bai.</title>
        <authorList>
            <person name="Ahearne A."/>
            <person name="Stevens C."/>
            <person name="Dowd S."/>
        </authorList>
    </citation>
    <scope>NUCLEOTIDE SEQUENCE [LARGE SCALE GENOMIC DNA]</scope>
    <source>
        <strain evidence="8 9">WIWO2</strain>
    </source>
</reference>
<evidence type="ECO:0000313" key="9">
    <source>
        <dbReference type="Proteomes" id="UP001217485"/>
    </source>
</evidence>
<dbReference type="Gene3D" id="3.40.50.300">
    <property type="entry name" value="P-loop containing nucleotide triphosphate hydrolases"/>
    <property type="match status" value="1"/>
</dbReference>
<evidence type="ECO:0000259" key="6">
    <source>
        <dbReference type="Pfam" id="PF12770"/>
    </source>
</evidence>
<dbReference type="EMBL" id="JAQNDK010000001">
    <property type="protein sequence ID" value="MDC0678279.1"/>
    <property type="molecule type" value="Genomic_DNA"/>
</dbReference>
<evidence type="ECO:0000256" key="2">
    <source>
        <dbReference type="ARBA" id="ARBA00022737"/>
    </source>
</evidence>
<feature type="repeat" description="WD" evidence="3">
    <location>
        <begin position="1073"/>
        <end position="1114"/>
    </location>
</feature>
<dbReference type="InterPro" id="IPR045430">
    <property type="entry name" value="EAD1"/>
</dbReference>
<dbReference type="InterPro" id="IPR020472">
    <property type="entry name" value="WD40_PAC1"/>
</dbReference>
<feature type="domain" description="NB-ARC" evidence="5">
    <location>
        <begin position="112"/>
        <end position="267"/>
    </location>
</feature>
<proteinExistence type="predicted"/>
<dbReference type="PROSITE" id="PS50082">
    <property type="entry name" value="WD_REPEATS_2"/>
    <property type="match status" value="13"/>
</dbReference>
<dbReference type="PROSITE" id="PS50294">
    <property type="entry name" value="WD_REPEATS_REGION"/>
    <property type="match status" value="12"/>
</dbReference>
<feature type="repeat" description="WD" evidence="3">
    <location>
        <begin position="612"/>
        <end position="653"/>
    </location>
</feature>
<accession>A0ABT5BVW8</accession>
<feature type="repeat" description="WD" evidence="3">
    <location>
        <begin position="863"/>
        <end position="904"/>
    </location>
</feature>
<dbReference type="PROSITE" id="PS00678">
    <property type="entry name" value="WD_REPEATS_1"/>
    <property type="match status" value="10"/>
</dbReference>
<dbReference type="InterPro" id="IPR024983">
    <property type="entry name" value="CHAT_dom"/>
</dbReference>
<feature type="repeat" description="WD" evidence="3">
    <location>
        <begin position="780"/>
        <end position="820"/>
    </location>
</feature>
<dbReference type="SUPFAM" id="SSF50998">
    <property type="entry name" value="Quinoprotein alcohol dehydrogenase-like"/>
    <property type="match status" value="3"/>
</dbReference>
<keyword evidence="2" id="KW-0677">Repeat</keyword>
<dbReference type="CDD" id="cd00200">
    <property type="entry name" value="WD40"/>
    <property type="match status" value="2"/>
</dbReference>
<dbReference type="Pfam" id="PF00931">
    <property type="entry name" value="NB-ARC"/>
    <property type="match status" value="1"/>
</dbReference>
<name>A0ABT5BVW8_9BACT</name>
<feature type="repeat" description="WD" evidence="3">
    <location>
        <begin position="654"/>
        <end position="695"/>
    </location>
</feature>
<feature type="repeat" description="WD" evidence="3">
    <location>
        <begin position="696"/>
        <end position="737"/>
    </location>
</feature>
<feature type="repeat" description="WD" evidence="3">
    <location>
        <begin position="821"/>
        <end position="862"/>
    </location>
</feature>
<evidence type="ECO:0000259" key="5">
    <source>
        <dbReference type="Pfam" id="PF00931"/>
    </source>
</evidence>
<dbReference type="InterPro" id="IPR002182">
    <property type="entry name" value="NB-ARC"/>
</dbReference>
<dbReference type="SUPFAM" id="SSF52540">
    <property type="entry name" value="P-loop containing nucleoside triphosphate hydrolases"/>
    <property type="match status" value="1"/>
</dbReference>
<dbReference type="Gene3D" id="2.130.10.10">
    <property type="entry name" value="YVTN repeat-like/Quinoprotein amine dehydrogenase"/>
    <property type="match status" value="6"/>
</dbReference>
<gene>
    <name evidence="8" type="ORF">POL72_11085</name>
</gene>
<dbReference type="PANTHER" id="PTHR22847:SF637">
    <property type="entry name" value="WD REPEAT DOMAIN 5B"/>
    <property type="match status" value="1"/>
</dbReference>
<feature type="region of interest" description="Disordered" evidence="4">
    <location>
        <begin position="1204"/>
        <end position="1225"/>
    </location>
</feature>
<feature type="repeat" description="WD" evidence="3">
    <location>
        <begin position="947"/>
        <end position="988"/>
    </location>
</feature>
<dbReference type="InterPro" id="IPR019775">
    <property type="entry name" value="WD40_repeat_CS"/>
</dbReference>
<dbReference type="Pfam" id="PF00400">
    <property type="entry name" value="WD40"/>
    <property type="match status" value="14"/>
</dbReference>
<dbReference type="Pfam" id="PF19955">
    <property type="entry name" value="EAD1"/>
    <property type="match status" value="1"/>
</dbReference>
<dbReference type="PRINTS" id="PR00320">
    <property type="entry name" value="GPROTEINBRPT"/>
</dbReference>
<comment type="caution">
    <text evidence="8">The sequence shown here is derived from an EMBL/GenBank/DDBJ whole genome shotgun (WGS) entry which is preliminary data.</text>
</comment>
<evidence type="ECO:0000256" key="4">
    <source>
        <dbReference type="SAM" id="MobiDB-lite"/>
    </source>
</evidence>
<feature type="region of interest" description="Disordered" evidence="4">
    <location>
        <begin position="1171"/>
        <end position="1190"/>
    </location>
</feature>
<feature type="domain" description="CHAT" evidence="6">
    <location>
        <begin position="1245"/>
        <end position="1398"/>
    </location>
</feature>
<evidence type="ECO:0000313" key="8">
    <source>
        <dbReference type="EMBL" id="MDC0678279.1"/>
    </source>
</evidence>
<feature type="repeat" description="WD" evidence="3">
    <location>
        <begin position="738"/>
        <end position="779"/>
    </location>
</feature>
<evidence type="ECO:0000259" key="7">
    <source>
        <dbReference type="Pfam" id="PF19955"/>
    </source>
</evidence>
<sequence length="1433" mass="154617">MGTTGKWDGARLESFQEALLDAFPSRVEFERLILFGLNEDLDAIASETNLQAAVFEVLKWAKARGKLERLLEEARRRNRDNPVLRDFAEQRAPFLVPFAMDPEFVGRDADLERLNRLLKNGTTGVRRVALVGMGGVGKTQLAVEYAHRRRSDYPGGVYWVNAAAPLVAELGALAERLGLREDTPSEAERPVQRLRAFERYLQEHPGALVILDNVAEPLSLREPTAGIIPWELPCDLLFTTRRRDFDAPFETASVGVLSEDAALRLLLSSKARRSLLEGGRADEIQAARAICGALGHLPLAIVLAAAYLGKSPGLALSDYLQRLRREGGLTTTDTAKVDSLRLATQHAAVVEATLRAQWDALATSEARHALKVAALLRNAAHVSRATLAHLTGLSDEAKDGYPAPLELALNELSEWSLVEELTQKAIRLHPLVREFAAARIEQREAFAAVCARQLGEALGEAGRLDAEVRARGLDAVLADLRLGEELAGAEGRERFQRLLRPLDREAHCLRRWDPTREPGFFLQQVRNVSFELGLEEVQEQAEITLKARRWTWLRERLRTSRESDALMRTLAGHTSSVWGVAVMPDGRSAISASHDGTLKVWEISTGCELRTLAGHASEVNGVAVTPDGRLAVSASEDGTLKVWELANGRERHTLVGHASSVYGVAVTPDGRFAISASADSTLKVWEIVNGREVRTLAGHALPVNGVVVVPGGRLVISASEDSTLKVWELANGREVRTLAGHTDSVMEVAVTPDGRLVVSASADGTLKVWELSSGRELRTLAGRDGWVAGVAVTPDGCLAISASDHTLKIWELSTGREVHTLAGHSEPVKEVAVTPDGRLAISASHDKTLKVWELSSGREVCAHEGHTGAVPGVAVTSDGRLAVSASWDKTLKVWELSTRAQVRALAGHTSLVMRVAVTPDGRFAVSASEDKTLRVWKLSSGREVRTLAGHTWSVTGVAVISDGRWIVSASSDNTLKIWDLSSGREIRTLAGHTLGVTGVAVTSDGRLAVSASEDATLKVWDLSSTREVRTLAGHTLGVTGVAVTRDGRLAISASEDKTLKVWDLATGRETYTLTGHISTVTGVAVTPDGRSVVSVSEDTTLRVWDLADGSCIATLEAHAPLLSCAVAPDGYTFVVGDGAGSLHVIDWIFPSAEARGPFDLPSAAVRDAKEVSRQRRVLTPGPAKSDAPGTAHVLSASVTGALRGTAAGGTGAPTAPAATATEPVRPPADDRIKILVLASNPTSTTQLHLAREVRRIEERLGVGKHRDAFELVTRWAVRRSELQRFLLEEKPHVLHISSHGSTRGQIFLEDDEGNAAPVSKKALADLIGILKHRLRLVVLNACDTEPLARALVQHVECAVGMRQPIGDDAAIAFAVSFYQALAFHEPVTRAFRLACTELKLQQIPEEQTPVLRIKRGVDATTLVLRGQAERGSK</sequence>
<feature type="compositionally biased region" description="Low complexity" evidence="4">
    <location>
        <begin position="1212"/>
        <end position="1223"/>
    </location>
</feature>
<dbReference type="PANTHER" id="PTHR22847">
    <property type="entry name" value="WD40 REPEAT PROTEIN"/>
    <property type="match status" value="1"/>
</dbReference>
<feature type="repeat" description="WD" evidence="3">
    <location>
        <begin position="1031"/>
        <end position="1072"/>
    </location>
</feature>